<evidence type="ECO:0000259" key="2">
    <source>
        <dbReference type="Pfam" id="PF26337"/>
    </source>
</evidence>
<protein>
    <recommendedName>
        <fullName evidence="2">Glucosyltransferase 3-like C-terminal domain-containing protein</fullName>
    </recommendedName>
</protein>
<evidence type="ECO:0000313" key="4">
    <source>
        <dbReference type="Proteomes" id="UP001500101"/>
    </source>
</evidence>
<dbReference type="RefSeq" id="WP_344675813.1">
    <property type="nucleotide sequence ID" value="NZ_BAAAZI010000012.1"/>
</dbReference>
<dbReference type="Pfam" id="PF26337">
    <property type="entry name" value="Gtf3_C"/>
    <property type="match status" value="1"/>
</dbReference>
<keyword evidence="1" id="KW-0812">Transmembrane</keyword>
<feature type="transmembrane region" description="Helical" evidence="1">
    <location>
        <begin position="62"/>
        <end position="79"/>
    </location>
</feature>
<keyword evidence="4" id="KW-1185">Reference proteome</keyword>
<organism evidence="3 4">
    <name type="scientific">Sphingobacterium kyonggiense</name>
    <dbReference type="NCBI Taxonomy" id="714075"/>
    <lineage>
        <taxon>Bacteria</taxon>
        <taxon>Pseudomonadati</taxon>
        <taxon>Bacteroidota</taxon>
        <taxon>Sphingobacteriia</taxon>
        <taxon>Sphingobacteriales</taxon>
        <taxon>Sphingobacteriaceae</taxon>
        <taxon>Sphingobacterium</taxon>
    </lineage>
</organism>
<dbReference type="EMBL" id="BAAAZI010000012">
    <property type="protein sequence ID" value="GAA4146801.1"/>
    <property type="molecule type" value="Genomic_DNA"/>
</dbReference>
<accession>A0ABP7Z4F4</accession>
<proteinExistence type="predicted"/>
<keyword evidence="1" id="KW-0472">Membrane</keyword>
<evidence type="ECO:0000313" key="3">
    <source>
        <dbReference type="EMBL" id="GAA4146801.1"/>
    </source>
</evidence>
<dbReference type="Proteomes" id="UP001500101">
    <property type="component" value="Unassembled WGS sequence"/>
</dbReference>
<dbReference type="InterPro" id="IPR058592">
    <property type="entry name" value="Gtf3_C"/>
</dbReference>
<keyword evidence="1" id="KW-1133">Transmembrane helix</keyword>
<name>A0ABP7Z4F4_9SPHI</name>
<comment type="caution">
    <text evidence="3">The sequence shown here is derived from an EMBL/GenBank/DDBJ whole genome shotgun (WGS) entry which is preliminary data.</text>
</comment>
<dbReference type="Gene3D" id="3.40.50.2000">
    <property type="entry name" value="Glycogen Phosphorylase B"/>
    <property type="match status" value="1"/>
</dbReference>
<feature type="domain" description="Glucosyltransferase 3-like C-terminal" evidence="2">
    <location>
        <begin position="224"/>
        <end position="330"/>
    </location>
</feature>
<dbReference type="SUPFAM" id="SSF53756">
    <property type="entry name" value="UDP-Glycosyltransferase/glycogen phosphorylase"/>
    <property type="match status" value="1"/>
</dbReference>
<sequence length="356" mass="42183">MRPILYVKGTTEKDVRLSKFLKFFNDKNIQNYFIGWNRNTDSKETSNIKYIFNGGGKNNKYVMFYYPFWMLIVFFHFLFKKNLRNYNLIAVNFDTAFPIYLVSKFRKFEFIYEIYDQFAISYNFPKFLKKLLLKLDERIMDRAKLIIHVDSNRVNSHKEKSIVIENTPNDFYKGSPRSYEKVRHKFAVTGLLNKIRGIDQILKFAQEYPHIEFLFVGEVLDEEMNNIIQSLNNIKKYNFMPQEDLFALMQDCCGIFSLYNPKIEINRLAASNKVYDAMMLGIPVITNSDVINSKFIKEKNIGLVINYIYDKSWQQLADSQFVSLAQSIGENGRAIYLEEFEFNNIVDKKLVFKLNH</sequence>
<gene>
    <name evidence="3" type="ORF">GCM10022216_32150</name>
</gene>
<evidence type="ECO:0000256" key="1">
    <source>
        <dbReference type="SAM" id="Phobius"/>
    </source>
</evidence>
<reference evidence="4" key="1">
    <citation type="journal article" date="2019" name="Int. J. Syst. Evol. Microbiol.">
        <title>The Global Catalogue of Microorganisms (GCM) 10K type strain sequencing project: providing services to taxonomists for standard genome sequencing and annotation.</title>
        <authorList>
            <consortium name="The Broad Institute Genomics Platform"/>
            <consortium name="The Broad Institute Genome Sequencing Center for Infectious Disease"/>
            <person name="Wu L."/>
            <person name="Ma J."/>
        </authorList>
    </citation>
    <scope>NUCLEOTIDE SEQUENCE [LARGE SCALE GENOMIC DNA]</scope>
    <source>
        <strain evidence="4">JCM 16704</strain>
    </source>
</reference>